<dbReference type="AlphaFoldDB" id="A0A1G9B4L4"/>
<dbReference type="STRING" id="246191.SAMN05660337_0154"/>
<sequence length="307" mass="34839">MSDKKSWKEHEGTVLHSVEDFDVIDCELCGFKHIIPIPDEDELREIYKHDYHVKDKPLMLEHQLEDREWLDSINDARLATLEKISNGTGSFLDIGSGNGFLLGQAKKRGWTVKGIEPSDKAAQYSCSQGLDVECAVFDQECADRLDQFDVVHLGDVLEHVPYPRAILNLCNQVLRPGGLIAIGVPNEYTPVQKILSEDMSTRPWWVNPPHHINYFDKNSLEGLLSRCGFTTCHSEVSFPMELFLLMGKNYLDDPKLGRECHAMRKQLELNLTKSGNRDFLDKIYGCFAEAGMGRTVLVIAQKNTEQE</sequence>
<accession>A0A1G9B4L4</accession>
<dbReference type="OrthoDB" id="7342932at2"/>
<gene>
    <name evidence="1" type="ORF">SAMN05660337_0154</name>
</gene>
<dbReference type="Proteomes" id="UP000199053">
    <property type="component" value="Unassembled WGS sequence"/>
</dbReference>
<dbReference type="RefSeq" id="WP_092157274.1">
    <property type="nucleotide sequence ID" value="NZ_FNGA01000001.1"/>
</dbReference>
<evidence type="ECO:0000313" key="2">
    <source>
        <dbReference type="Proteomes" id="UP000199053"/>
    </source>
</evidence>
<dbReference type="InterPro" id="IPR029063">
    <property type="entry name" value="SAM-dependent_MTases_sf"/>
</dbReference>
<evidence type="ECO:0000313" key="1">
    <source>
        <dbReference type="EMBL" id="SDK34486.1"/>
    </source>
</evidence>
<dbReference type="PANTHER" id="PTHR43861">
    <property type="entry name" value="TRANS-ACONITATE 2-METHYLTRANSFERASE-RELATED"/>
    <property type="match status" value="1"/>
</dbReference>
<protein>
    <submittedName>
        <fullName evidence="1">Methyltransferase domain-containing protein</fullName>
    </submittedName>
</protein>
<proteinExistence type="predicted"/>
<dbReference type="Gene3D" id="3.40.50.150">
    <property type="entry name" value="Vaccinia Virus protein VP39"/>
    <property type="match status" value="1"/>
</dbReference>
<keyword evidence="2" id="KW-1185">Reference proteome</keyword>
<organism evidence="1 2">
    <name type="scientific">Maridesulfovibrio ferrireducens</name>
    <dbReference type="NCBI Taxonomy" id="246191"/>
    <lineage>
        <taxon>Bacteria</taxon>
        <taxon>Pseudomonadati</taxon>
        <taxon>Thermodesulfobacteriota</taxon>
        <taxon>Desulfovibrionia</taxon>
        <taxon>Desulfovibrionales</taxon>
        <taxon>Desulfovibrionaceae</taxon>
        <taxon>Maridesulfovibrio</taxon>
    </lineage>
</organism>
<reference evidence="2" key="1">
    <citation type="submission" date="2016-10" db="EMBL/GenBank/DDBJ databases">
        <authorList>
            <person name="Varghese N."/>
            <person name="Submissions S."/>
        </authorList>
    </citation>
    <scope>NUCLEOTIDE SEQUENCE [LARGE SCALE GENOMIC DNA]</scope>
    <source>
        <strain evidence="2">DSM 16995</strain>
    </source>
</reference>
<dbReference type="GO" id="GO:0032259">
    <property type="term" value="P:methylation"/>
    <property type="evidence" value="ECO:0007669"/>
    <property type="project" value="UniProtKB-KW"/>
</dbReference>
<dbReference type="PANTHER" id="PTHR43861:SF6">
    <property type="entry name" value="METHYLTRANSFERASE TYPE 11"/>
    <property type="match status" value="1"/>
</dbReference>
<dbReference type="CDD" id="cd02440">
    <property type="entry name" value="AdoMet_MTases"/>
    <property type="match status" value="1"/>
</dbReference>
<dbReference type="GO" id="GO:0008168">
    <property type="term" value="F:methyltransferase activity"/>
    <property type="evidence" value="ECO:0007669"/>
    <property type="project" value="UniProtKB-KW"/>
</dbReference>
<keyword evidence="1" id="KW-0808">Transferase</keyword>
<dbReference type="EMBL" id="FNGA01000001">
    <property type="protein sequence ID" value="SDK34486.1"/>
    <property type="molecule type" value="Genomic_DNA"/>
</dbReference>
<keyword evidence="1" id="KW-0489">Methyltransferase</keyword>
<dbReference type="SUPFAM" id="SSF53335">
    <property type="entry name" value="S-adenosyl-L-methionine-dependent methyltransferases"/>
    <property type="match status" value="1"/>
</dbReference>
<dbReference type="Pfam" id="PF13489">
    <property type="entry name" value="Methyltransf_23"/>
    <property type="match status" value="1"/>
</dbReference>
<name>A0A1G9B4L4_9BACT</name>